<feature type="compositionally biased region" description="Gly residues" evidence="1">
    <location>
        <begin position="123"/>
        <end position="134"/>
    </location>
</feature>
<evidence type="ECO:0000313" key="2">
    <source>
        <dbReference type="EMBL" id="PHQ52499.1"/>
    </source>
</evidence>
<dbReference type="EMBL" id="NHZO01000081">
    <property type="protein sequence ID" value="PHQ52499.1"/>
    <property type="molecule type" value="Genomic_DNA"/>
</dbReference>
<reference evidence="2 3" key="1">
    <citation type="journal article" date="2017" name="Biochemistry">
        <title>Identification of the Biosynthetic Pathway for the Antibiotic Bicyclomycin.</title>
        <authorList>
            <person name="Patteson J."/>
            <person name="Cai W."/>
            <person name="Johnson R.A."/>
            <person name="Santa Maria K."/>
            <person name="Li B."/>
        </authorList>
    </citation>
    <scope>NUCLEOTIDE SEQUENCE [LARGE SCALE GENOMIC DNA]</scope>
    <source>
        <strain evidence="2 3">ATCC 21532</strain>
    </source>
</reference>
<dbReference type="AlphaFoldDB" id="A0A2G1XMX3"/>
<accession>A0A2G1XMX3</accession>
<evidence type="ECO:0000313" key="3">
    <source>
        <dbReference type="Proteomes" id="UP000222531"/>
    </source>
</evidence>
<dbReference type="Proteomes" id="UP000222531">
    <property type="component" value="Unassembled WGS sequence"/>
</dbReference>
<keyword evidence="3" id="KW-1185">Reference proteome</keyword>
<comment type="caution">
    <text evidence="2">The sequence shown here is derived from an EMBL/GenBank/DDBJ whole genome shotgun (WGS) entry which is preliminary data.</text>
</comment>
<feature type="region of interest" description="Disordered" evidence="1">
    <location>
        <begin position="104"/>
        <end position="134"/>
    </location>
</feature>
<organism evidence="2 3">
    <name type="scientific">Streptomyces cinnamoneus</name>
    <name type="common">Streptoverticillium cinnamoneum</name>
    <dbReference type="NCBI Taxonomy" id="53446"/>
    <lineage>
        <taxon>Bacteria</taxon>
        <taxon>Bacillati</taxon>
        <taxon>Actinomycetota</taxon>
        <taxon>Actinomycetes</taxon>
        <taxon>Kitasatosporales</taxon>
        <taxon>Streptomycetaceae</taxon>
        <taxon>Streptomyces</taxon>
        <taxon>Streptomyces cinnamoneus group</taxon>
    </lineage>
</organism>
<evidence type="ECO:0000256" key="1">
    <source>
        <dbReference type="SAM" id="MobiDB-lite"/>
    </source>
</evidence>
<sequence>MLGAAGGSLRGLVDLHHQVMAWQEARRQYRQAPAGEQGEPPRLRDFYDLIPACAALVVHMGLGAGAAALAGLSEQINGVYAAIAVGMSAPTILTHLGQARTISDAVLGTGPEGPAAPRPGSPGGPEGAAGGTAR</sequence>
<name>A0A2G1XMX3_STRCJ</name>
<protein>
    <submittedName>
        <fullName evidence="2">Uncharacterized protein</fullName>
    </submittedName>
</protein>
<proteinExistence type="predicted"/>
<gene>
    <name evidence="2" type="ORF">BLA24_06895</name>
</gene>